<evidence type="ECO:0000313" key="1">
    <source>
        <dbReference type="EMBL" id="OAN43987.1"/>
    </source>
</evidence>
<dbReference type="RefSeq" id="WP_068495778.1">
    <property type="nucleotide sequence ID" value="NZ_LWQT01000120.1"/>
</dbReference>
<proteinExistence type="predicted"/>
<dbReference type="AlphaFoldDB" id="A0A178M6Y9"/>
<organism evidence="1 2">
    <name type="scientific">Paramagnetospirillum marisnigri</name>
    <dbReference type="NCBI Taxonomy" id="1285242"/>
    <lineage>
        <taxon>Bacteria</taxon>
        <taxon>Pseudomonadati</taxon>
        <taxon>Pseudomonadota</taxon>
        <taxon>Alphaproteobacteria</taxon>
        <taxon>Rhodospirillales</taxon>
        <taxon>Magnetospirillaceae</taxon>
        <taxon>Paramagnetospirillum</taxon>
    </lineage>
</organism>
<evidence type="ECO:0000313" key="2">
    <source>
        <dbReference type="Proteomes" id="UP000078428"/>
    </source>
</evidence>
<protein>
    <submittedName>
        <fullName evidence="1">Uncharacterized protein</fullName>
    </submittedName>
</protein>
<keyword evidence="2" id="KW-1185">Reference proteome</keyword>
<dbReference type="EMBL" id="LWQT01000120">
    <property type="protein sequence ID" value="OAN43987.1"/>
    <property type="molecule type" value="Genomic_DNA"/>
</dbReference>
<sequence length="318" mass="35206">MDLFDQLSEGREEKALDRLSSMLAQFEAENEIEQDLALERASAYCDREWGSYAAGLEALALRVESRGNGSVDASLEALRLREEADNPGGIIAAIRRRRNRERGQLSERETVIALYGSEEAVAAPTAFESVFIHACDHLRDGASDSDDPFLPLAGWSLAWHDLPPSLRQAVSGAYPLPGTVQAARDECLRWETRLRHLELLFGCPGSGILPTACAARRKLVEEMWRKDLAAASLEDFAARLDYWAERGGEDGTGYVVLRRDLPVVTATLAVASPRESTKDRARRLKSENPDWSLARIGKQLGISRQAVHKHLKGFTLPV</sequence>
<dbReference type="OrthoDB" id="7346411at2"/>
<gene>
    <name evidence="1" type="ORF">A6A04_08885</name>
</gene>
<comment type="caution">
    <text evidence="1">The sequence shown here is derived from an EMBL/GenBank/DDBJ whole genome shotgun (WGS) entry which is preliminary data.</text>
</comment>
<name>A0A178M6Y9_9PROT</name>
<dbReference type="STRING" id="1285242.A6A04_08885"/>
<accession>A0A178M6Y9</accession>
<reference evidence="1 2" key="1">
    <citation type="submission" date="2016-04" db="EMBL/GenBank/DDBJ databases">
        <title>Draft genome sequence of freshwater magnetotactic bacteria Magnetospirillum marisnigri SP-1 and Magnetospirillum moscoviense BB-1.</title>
        <authorList>
            <person name="Koziaeva V."/>
            <person name="Dziuba M.V."/>
            <person name="Ivanov T.M."/>
            <person name="Kuznetsov B."/>
            <person name="Grouzdev D.S."/>
        </authorList>
    </citation>
    <scope>NUCLEOTIDE SEQUENCE [LARGE SCALE GENOMIC DNA]</scope>
    <source>
        <strain evidence="1 2">SP-1</strain>
    </source>
</reference>
<dbReference type="Proteomes" id="UP000078428">
    <property type="component" value="Unassembled WGS sequence"/>
</dbReference>